<keyword evidence="4" id="KW-0288">FMN</keyword>
<dbReference type="GO" id="GO:0016491">
    <property type="term" value="F:oxidoreductase activity"/>
    <property type="evidence" value="ECO:0007669"/>
    <property type="project" value="InterPro"/>
</dbReference>
<reference evidence="10" key="2">
    <citation type="submission" date="2015-04" db="EMBL/GenBank/DDBJ databases">
        <title>Complete genome sequence of Salinicoccus halodurans strain H3B36, isolated from the Qaidam basin of China.</title>
        <authorList>
            <person name="Ma Y."/>
            <person name="Jiang K."/>
            <person name="Xue Y."/>
        </authorList>
    </citation>
    <scope>NUCLEOTIDE SEQUENCE [LARGE SCALE GENOMIC DNA]</scope>
    <source>
        <strain evidence="10">H3B36</strain>
    </source>
</reference>
<gene>
    <name evidence="8" type="ORF">AAT16_06855</name>
    <name evidence="9" type="ORF">SAMN05216235_0615</name>
</gene>
<dbReference type="SUPFAM" id="SSF52218">
    <property type="entry name" value="Flavoproteins"/>
    <property type="match status" value="1"/>
</dbReference>
<organism evidence="9 11">
    <name type="scientific">Salinicoccus halodurans</name>
    <dbReference type="NCBI Taxonomy" id="407035"/>
    <lineage>
        <taxon>Bacteria</taxon>
        <taxon>Bacillati</taxon>
        <taxon>Bacillota</taxon>
        <taxon>Bacilli</taxon>
        <taxon>Bacillales</taxon>
        <taxon>Staphylococcaceae</taxon>
        <taxon>Salinicoccus</taxon>
    </lineage>
</organism>
<proteinExistence type="predicted"/>
<dbReference type="Proteomes" id="UP000183090">
    <property type="component" value="Unassembled WGS sequence"/>
</dbReference>
<dbReference type="Pfam" id="PF03358">
    <property type="entry name" value="FMN_red"/>
    <property type="match status" value="1"/>
</dbReference>
<dbReference type="Proteomes" id="UP000034029">
    <property type="component" value="Chromosome"/>
</dbReference>
<evidence type="ECO:0000313" key="9">
    <source>
        <dbReference type="EMBL" id="SFK58684.1"/>
    </source>
</evidence>
<evidence type="ECO:0000256" key="3">
    <source>
        <dbReference type="ARBA" id="ARBA00022630"/>
    </source>
</evidence>
<dbReference type="Gene3D" id="3.40.50.360">
    <property type="match status" value="1"/>
</dbReference>
<keyword evidence="3" id="KW-0285">Flavoprotein</keyword>
<evidence type="ECO:0000256" key="1">
    <source>
        <dbReference type="ARBA" id="ARBA00011881"/>
    </source>
</evidence>
<dbReference type="EMBL" id="CP011366">
    <property type="protein sequence ID" value="AKG73972.1"/>
    <property type="molecule type" value="Genomic_DNA"/>
</dbReference>
<name>A0A0F7HKE6_9STAP</name>
<dbReference type="EMBL" id="FOTB01000001">
    <property type="protein sequence ID" value="SFK58684.1"/>
    <property type="molecule type" value="Genomic_DNA"/>
</dbReference>
<dbReference type="KEGG" id="shv:AAT16_06855"/>
<dbReference type="InterPro" id="IPR051796">
    <property type="entry name" value="ISF_SsuE-like"/>
</dbReference>
<dbReference type="InterPro" id="IPR029039">
    <property type="entry name" value="Flavoprotein-like_sf"/>
</dbReference>
<dbReference type="PANTHER" id="PTHR43278">
    <property type="entry name" value="NAD(P)H-DEPENDENT FMN-CONTAINING OXIDOREDUCTASE YWQN-RELATED"/>
    <property type="match status" value="1"/>
</dbReference>
<keyword evidence="10" id="KW-1185">Reference proteome</keyword>
<evidence type="ECO:0000256" key="5">
    <source>
        <dbReference type="ARBA" id="ARBA00031831"/>
    </source>
</evidence>
<evidence type="ECO:0000256" key="4">
    <source>
        <dbReference type="ARBA" id="ARBA00022643"/>
    </source>
</evidence>
<comment type="subunit">
    <text evidence="1">Homotetramer.</text>
</comment>
<accession>A0A0F7HKE6</accession>
<dbReference type="OrthoDB" id="8853249at2"/>
<dbReference type="InterPro" id="IPR005025">
    <property type="entry name" value="FMN_Rdtase-like_dom"/>
</dbReference>
<evidence type="ECO:0000313" key="8">
    <source>
        <dbReference type="EMBL" id="AKG73972.1"/>
    </source>
</evidence>
<evidence type="ECO:0000256" key="2">
    <source>
        <dbReference type="ARBA" id="ARBA00016393"/>
    </source>
</evidence>
<dbReference type="AlphaFoldDB" id="A0A0F7HKE6"/>
<reference evidence="8 10" key="1">
    <citation type="journal article" date="2015" name="Int. J. Syst. Evol. Microbiol.">
        <title>Complete genome sequence of Salinicoccus halodurans H3B36, isolated from the Qaidam Basin in China.</title>
        <authorList>
            <person name="Jiang K."/>
            <person name="Xue Y."/>
            <person name="Ma Y."/>
        </authorList>
    </citation>
    <scope>NUCLEOTIDE SEQUENCE [LARGE SCALE GENOMIC DNA]</scope>
    <source>
        <strain evidence="8 10">H3B36</strain>
    </source>
</reference>
<evidence type="ECO:0000313" key="11">
    <source>
        <dbReference type="Proteomes" id="UP000183090"/>
    </source>
</evidence>
<sequence length="206" mass="22520">MALKALYLNTSLKHGDQESNTEALMKKSIEILENEGVETELLRVSDYNIKIGMSADMGEGDQWPMIFDKIVNSDIIVMGTPIWNGHKSSVATLVMERIYAQSGETAENGQSKYYNKVFGTVVTGNEDGAKEAGGSILSRMANLGFTIPPNNLAYWVGEAGPGPSYIKAGQDSDFTKKQTEMLSYNLIHLARILKNNPIPAIGNTLK</sequence>
<evidence type="ECO:0000256" key="6">
    <source>
        <dbReference type="ARBA" id="ARBA00032807"/>
    </source>
</evidence>
<protein>
    <recommendedName>
        <fullName evidence="2">FMN-dependent NADPH-azoreductase</fullName>
    </recommendedName>
    <alternativeName>
        <fullName evidence="6">NADPH-dependent flavo-azoreductase</fullName>
    </alternativeName>
    <alternativeName>
        <fullName evidence="5">NADPH-flavin azoreductase</fullName>
    </alternativeName>
</protein>
<evidence type="ECO:0000259" key="7">
    <source>
        <dbReference type="Pfam" id="PF03358"/>
    </source>
</evidence>
<feature type="domain" description="NADPH-dependent FMN reductase-like" evidence="7">
    <location>
        <begin position="4"/>
        <end position="151"/>
    </location>
</feature>
<dbReference type="PANTHER" id="PTHR43278:SF4">
    <property type="entry name" value="NAD(P)H-DEPENDENT FMN-CONTAINING OXIDOREDUCTASE YWQN-RELATED"/>
    <property type="match status" value="1"/>
</dbReference>
<evidence type="ECO:0000313" key="10">
    <source>
        <dbReference type="Proteomes" id="UP000034029"/>
    </source>
</evidence>
<reference evidence="9 11" key="3">
    <citation type="submission" date="2016-10" db="EMBL/GenBank/DDBJ databases">
        <authorList>
            <person name="Varghese N."/>
            <person name="Submissions S."/>
        </authorList>
    </citation>
    <scope>NUCLEOTIDE SEQUENCE [LARGE SCALE GENOMIC DNA]</scope>
    <source>
        <strain evidence="9 11">CGMCC 1.6501</strain>
    </source>
</reference>